<dbReference type="EnsemblMetazoa" id="ISCW011026-RA">
    <property type="protein sequence ID" value="ISCW011026-PA"/>
    <property type="gene ID" value="ISCW011026"/>
</dbReference>
<evidence type="ECO:0000313" key="3">
    <source>
        <dbReference type="Proteomes" id="UP000001555"/>
    </source>
</evidence>
<protein>
    <submittedName>
        <fullName evidence="1 2">Uncharacterized protein</fullName>
    </submittedName>
</protein>
<dbReference type="HOGENOM" id="CLU_2515178_0_0_1"/>
<dbReference type="PaxDb" id="6945-B7Q8X4"/>
<dbReference type="AlphaFoldDB" id="B7Q8X4"/>
<reference evidence="2" key="2">
    <citation type="submission" date="2020-05" db="UniProtKB">
        <authorList>
            <consortium name="EnsemblMetazoa"/>
        </authorList>
    </citation>
    <scope>IDENTIFICATION</scope>
    <source>
        <strain evidence="2">wikel</strain>
    </source>
</reference>
<dbReference type="VEuPathDB" id="VectorBase:ISCW011026"/>
<name>B7Q8X4_IXOSC</name>
<evidence type="ECO:0000313" key="2">
    <source>
        <dbReference type="EnsemblMetazoa" id="ISCW011026-PA"/>
    </source>
</evidence>
<dbReference type="EMBL" id="ABJB010544275">
    <property type="status" value="NOT_ANNOTATED_CDS"/>
    <property type="molecule type" value="Genomic_DNA"/>
</dbReference>
<organism>
    <name type="scientific">Ixodes scapularis</name>
    <name type="common">Black-legged tick</name>
    <name type="synonym">Deer tick</name>
    <dbReference type="NCBI Taxonomy" id="6945"/>
    <lineage>
        <taxon>Eukaryota</taxon>
        <taxon>Metazoa</taxon>
        <taxon>Ecdysozoa</taxon>
        <taxon>Arthropoda</taxon>
        <taxon>Chelicerata</taxon>
        <taxon>Arachnida</taxon>
        <taxon>Acari</taxon>
        <taxon>Parasitiformes</taxon>
        <taxon>Ixodida</taxon>
        <taxon>Ixodoidea</taxon>
        <taxon>Ixodidae</taxon>
        <taxon>Ixodinae</taxon>
        <taxon>Ixodes</taxon>
    </lineage>
</organism>
<dbReference type="Proteomes" id="UP000001555">
    <property type="component" value="Unassembled WGS sequence"/>
</dbReference>
<sequence length="85" mass="9757">MSPQWLTPQQSMVLSRTERCSGIGTITKSKGSWWIGAIHPYNSPGISVDNHRPRQPRLTTLKQERQCFPLLLANCLKYLKNIKYS</sequence>
<accession>B7Q8X4</accession>
<dbReference type="InParanoid" id="B7Q8X4"/>
<keyword evidence="3" id="KW-1185">Reference proteome</keyword>
<gene>
    <name evidence="1" type="ORF">IscW_ISCW011026</name>
</gene>
<evidence type="ECO:0000313" key="1">
    <source>
        <dbReference type="EMBL" id="EEC15296.1"/>
    </source>
</evidence>
<reference evidence="1 3" key="1">
    <citation type="submission" date="2008-03" db="EMBL/GenBank/DDBJ databases">
        <title>Annotation of Ixodes scapularis.</title>
        <authorList>
            <consortium name="Ixodes scapularis Genome Project Consortium"/>
            <person name="Caler E."/>
            <person name="Hannick L.I."/>
            <person name="Bidwell S."/>
            <person name="Joardar V."/>
            <person name="Thiagarajan M."/>
            <person name="Amedeo P."/>
            <person name="Galinsky K.J."/>
            <person name="Schobel S."/>
            <person name="Inman J."/>
            <person name="Hostetler J."/>
            <person name="Miller J."/>
            <person name="Hammond M."/>
            <person name="Megy K."/>
            <person name="Lawson D."/>
            <person name="Kodira C."/>
            <person name="Sutton G."/>
            <person name="Meyer J."/>
            <person name="Hill C.A."/>
            <person name="Birren B."/>
            <person name="Nene V."/>
            <person name="Collins F."/>
            <person name="Alarcon-Chaidez F."/>
            <person name="Wikel S."/>
            <person name="Strausberg R."/>
        </authorList>
    </citation>
    <scope>NUCLEOTIDE SEQUENCE [LARGE SCALE GENOMIC DNA]</scope>
    <source>
        <strain evidence="3">Wikel</strain>
        <strain evidence="1">Wikel colony</strain>
    </source>
</reference>
<dbReference type="EMBL" id="ABJB010111578">
    <property type="status" value="NOT_ANNOTATED_CDS"/>
    <property type="molecule type" value="Genomic_DNA"/>
</dbReference>
<proteinExistence type="predicted"/>
<dbReference type="EMBL" id="DS886522">
    <property type="protein sequence ID" value="EEC15296.1"/>
    <property type="molecule type" value="Genomic_DNA"/>
</dbReference>
<dbReference type="VEuPathDB" id="VectorBase:ISCI011026"/>